<reference evidence="2" key="1">
    <citation type="journal article" date="2023" name="G3 (Bethesda)">
        <title>A reference genome for the long-term kleptoplast-retaining sea slug Elysia crispata morphotype clarki.</title>
        <authorList>
            <person name="Eastman K.E."/>
            <person name="Pendleton A.L."/>
            <person name="Shaikh M.A."/>
            <person name="Suttiyut T."/>
            <person name="Ogas R."/>
            <person name="Tomko P."/>
            <person name="Gavelis G."/>
            <person name="Widhalm J.R."/>
            <person name="Wisecaver J.H."/>
        </authorList>
    </citation>
    <scope>NUCLEOTIDE SEQUENCE</scope>
    <source>
        <strain evidence="2">ECLA1</strain>
    </source>
</reference>
<proteinExistence type="predicted"/>
<accession>A0AAE0ZF54</accession>
<gene>
    <name evidence="2" type="ORF">RRG08_003882</name>
</gene>
<protein>
    <submittedName>
        <fullName evidence="2">Uncharacterized protein</fullName>
    </submittedName>
</protein>
<name>A0AAE0ZF54_9GAST</name>
<sequence>MGNYSGRCGRDIDGGVGDGSGEKAGDCGSPVKVCGIEQGCHAVMDLLEGLVAFFMDVKKEYILRNM</sequence>
<feature type="region of interest" description="Disordered" evidence="1">
    <location>
        <begin position="1"/>
        <end position="27"/>
    </location>
</feature>
<dbReference type="AlphaFoldDB" id="A0AAE0ZF54"/>
<evidence type="ECO:0000313" key="3">
    <source>
        <dbReference type="Proteomes" id="UP001283361"/>
    </source>
</evidence>
<dbReference type="Proteomes" id="UP001283361">
    <property type="component" value="Unassembled WGS sequence"/>
</dbReference>
<keyword evidence="3" id="KW-1185">Reference proteome</keyword>
<evidence type="ECO:0000256" key="1">
    <source>
        <dbReference type="SAM" id="MobiDB-lite"/>
    </source>
</evidence>
<organism evidence="2 3">
    <name type="scientific">Elysia crispata</name>
    <name type="common">lettuce slug</name>
    <dbReference type="NCBI Taxonomy" id="231223"/>
    <lineage>
        <taxon>Eukaryota</taxon>
        <taxon>Metazoa</taxon>
        <taxon>Spiralia</taxon>
        <taxon>Lophotrochozoa</taxon>
        <taxon>Mollusca</taxon>
        <taxon>Gastropoda</taxon>
        <taxon>Heterobranchia</taxon>
        <taxon>Euthyneura</taxon>
        <taxon>Panpulmonata</taxon>
        <taxon>Sacoglossa</taxon>
        <taxon>Placobranchoidea</taxon>
        <taxon>Plakobranchidae</taxon>
        <taxon>Elysia</taxon>
    </lineage>
</organism>
<comment type="caution">
    <text evidence="2">The sequence shown here is derived from an EMBL/GenBank/DDBJ whole genome shotgun (WGS) entry which is preliminary data.</text>
</comment>
<dbReference type="EMBL" id="JAWDGP010004135">
    <property type="protein sequence ID" value="KAK3767621.1"/>
    <property type="molecule type" value="Genomic_DNA"/>
</dbReference>
<evidence type="ECO:0000313" key="2">
    <source>
        <dbReference type="EMBL" id="KAK3767621.1"/>
    </source>
</evidence>